<evidence type="ECO:0000256" key="1">
    <source>
        <dbReference type="SAM" id="MobiDB-lite"/>
    </source>
</evidence>
<dbReference type="VEuPathDB" id="FungiDB:CCM_09452"/>
<keyword evidence="3" id="KW-1185">Reference proteome</keyword>
<sequence>MPDRVGGEALHIIYDALLTPLNSLSTHATTLRCCTCRLPWVVSHVTSIQESSGRRMDFFSLKPPHRGCRGLPADPASIFPAIGPGNPTNPARATEDAPAL</sequence>
<reference evidence="2 3" key="1">
    <citation type="journal article" date="2011" name="Genome Biol.">
        <title>Genome sequence of the insect pathogenic fungus Cordyceps militaris, a valued traditional Chinese medicine.</title>
        <authorList>
            <person name="Zheng P."/>
            <person name="Xia Y."/>
            <person name="Xiao G."/>
            <person name="Xiong C."/>
            <person name="Hu X."/>
            <person name="Zhang S."/>
            <person name="Zheng H."/>
            <person name="Huang Y."/>
            <person name="Zhou Y."/>
            <person name="Wang S."/>
            <person name="Zhao G.P."/>
            <person name="Liu X."/>
            <person name="St Leger R.J."/>
            <person name="Wang C."/>
        </authorList>
    </citation>
    <scope>NUCLEOTIDE SEQUENCE [LARGE SCALE GENOMIC DNA]</scope>
    <source>
        <strain evidence="2 3">CM01</strain>
    </source>
</reference>
<accession>G3JUC3</accession>
<dbReference type="KEGG" id="cmt:CCM_09452"/>
<dbReference type="Proteomes" id="UP000001610">
    <property type="component" value="Unassembled WGS sequence"/>
</dbReference>
<organism evidence="2 3">
    <name type="scientific">Cordyceps militaris (strain CM01)</name>
    <name type="common">Caterpillar fungus</name>
    <dbReference type="NCBI Taxonomy" id="983644"/>
    <lineage>
        <taxon>Eukaryota</taxon>
        <taxon>Fungi</taxon>
        <taxon>Dikarya</taxon>
        <taxon>Ascomycota</taxon>
        <taxon>Pezizomycotina</taxon>
        <taxon>Sordariomycetes</taxon>
        <taxon>Hypocreomycetidae</taxon>
        <taxon>Hypocreales</taxon>
        <taxon>Cordycipitaceae</taxon>
        <taxon>Cordyceps</taxon>
    </lineage>
</organism>
<name>G3JUC3_CORMM</name>
<feature type="region of interest" description="Disordered" evidence="1">
    <location>
        <begin position="81"/>
        <end position="100"/>
    </location>
</feature>
<gene>
    <name evidence="2" type="ORF">CCM_09452</name>
</gene>
<dbReference type="AlphaFoldDB" id="G3JUC3"/>
<evidence type="ECO:0000313" key="3">
    <source>
        <dbReference type="Proteomes" id="UP000001610"/>
    </source>
</evidence>
<protein>
    <submittedName>
        <fullName evidence="2">Uncharacterized protein</fullName>
    </submittedName>
</protein>
<proteinExistence type="predicted"/>
<dbReference type="GeneID" id="18171455"/>
<evidence type="ECO:0000313" key="2">
    <source>
        <dbReference type="EMBL" id="EGX87830.1"/>
    </source>
</evidence>
<dbReference type="EMBL" id="JH126407">
    <property type="protein sequence ID" value="EGX87830.1"/>
    <property type="molecule type" value="Genomic_DNA"/>
</dbReference>
<dbReference type="InParanoid" id="G3JUC3"/>
<dbReference type="HOGENOM" id="CLU_2305965_0_0_1"/>
<dbReference type="RefSeq" id="XP_006674649.1">
    <property type="nucleotide sequence ID" value="XM_006674586.1"/>
</dbReference>